<keyword evidence="1" id="KW-0547">Nucleotide-binding</keyword>
<dbReference type="CDD" id="cd09883">
    <property type="entry name" value="PIN_VapC_PhoHL-ATPase"/>
    <property type="match status" value="1"/>
</dbReference>
<reference evidence="5 6" key="1">
    <citation type="submission" date="2019-11" db="EMBL/GenBank/DDBJ databases">
        <title>Genome sequences of 17 halophilic strains isolated from different environments.</title>
        <authorList>
            <person name="Furrow R.E."/>
        </authorList>
    </citation>
    <scope>NUCLEOTIDE SEQUENCE [LARGE SCALE GENOMIC DNA]</scope>
    <source>
        <strain evidence="5 6">22506_14_FS</strain>
    </source>
</reference>
<keyword evidence="2" id="KW-0067">ATP-binding</keyword>
<gene>
    <name evidence="5" type="ORF">GLW07_00335</name>
</gene>
<evidence type="ECO:0000256" key="3">
    <source>
        <dbReference type="ARBA" id="ARBA00046345"/>
    </source>
</evidence>
<dbReference type="PANTHER" id="PTHR30473:SF2">
    <property type="entry name" value="PIN DOMAIN-CONTAINING PROTEIN"/>
    <property type="match status" value="1"/>
</dbReference>
<dbReference type="InterPro" id="IPR003714">
    <property type="entry name" value="PhoH"/>
</dbReference>
<dbReference type="SUPFAM" id="SSF52540">
    <property type="entry name" value="P-loop containing nucleoside triphosphate hydrolases"/>
    <property type="match status" value="1"/>
</dbReference>
<dbReference type="FunFam" id="3.40.50.300:FF:000013">
    <property type="entry name" value="PhoH family ATPase"/>
    <property type="match status" value="1"/>
</dbReference>
<evidence type="ECO:0000259" key="4">
    <source>
        <dbReference type="SMART" id="SM00670"/>
    </source>
</evidence>
<dbReference type="SUPFAM" id="SSF88723">
    <property type="entry name" value="PIN domain-like"/>
    <property type="match status" value="1"/>
</dbReference>
<dbReference type="InterPro" id="IPR051451">
    <property type="entry name" value="PhoH2-like"/>
</dbReference>
<dbReference type="Proteomes" id="UP000447833">
    <property type="component" value="Unassembled WGS sequence"/>
</dbReference>
<comment type="caution">
    <text evidence="5">The sequence shown here is derived from an EMBL/GenBank/DDBJ whole genome shotgun (WGS) entry which is preliminary data.</text>
</comment>
<dbReference type="InterPro" id="IPR002716">
    <property type="entry name" value="PIN_dom"/>
</dbReference>
<protein>
    <submittedName>
        <fullName evidence="5">AAA family ATPase</fullName>
    </submittedName>
</protein>
<organism evidence="5 6">
    <name type="scientific">Guptibacillus hwajinpoensis</name>
    <dbReference type="NCBI Taxonomy" id="208199"/>
    <lineage>
        <taxon>Bacteria</taxon>
        <taxon>Bacillati</taxon>
        <taxon>Bacillota</taxon>
        <taxon>Bacilli</taxon>
        <taxon>Bacillales</taxon>
        <taxon>Guptibacillaceae</taxon>
        <taxon>Guptibacillus</taxon>
    </lineage>
</organism>
<evidence type="ECO:0000313" key="6">
    <source>
        <dbReference type="Proteomes" id="UP000447833"/>
    </source>
</evidence>
<dbReference type="InterPro" id="IPR027417">
    <property type="entry name" value="P-loop_NTPase"/>
</dbReference>
<dbReference type="InterPro" id="IPR029060">
    <property type="entry name" value="PIN-like_dom_sf"/>
</dbReference>
<dbReference type="GO" id="GO:0005829">
    <property type="term" value="C:cytosol"/>
    <property type="evidence" value="ECO:0007669"/>
    <property type="project" value="TreeGrafter"/>
</dbReference>
<dbReference type="EMBL" id="WMEY01000001">
    <property type="protein sequence ID" value="MYL61790.1"/>
    <property type="molecule type" value="Genomic_DNA"/>
</dbReference>
<dbReference type="GO" id="GO:0005524">
    <property type="term" value="F:ATP binding"/>
    <property type="evidence" value="ECO:0007669"/>
    <property type="project" value="UniProtKB-KW"/>
</dbReference>
<name>A0A845ES09_9BACL</name>
<dbReference type="PANTHER" id="PTHR30473">
    <property type="entry name" value="PROTEIN PHOH"/>
    <property type="match status" value="1"/>
</dbReference>
<dbReference type="Gene3D" id="3.40.50.300">
    <property type="entry name" value="P-loop containing nucleotide triphosphate hydrolases"/>
    <property type="match status" value="1"/>
</dbReference>
<evidence type="ECO:0000256" key="2">
    <source>
        <dbReference type="ARBA" id="ARBA00022840"/>
    </source>
</evidence>
<dbReference type="Pfam" id="PF02562">
    <property type="entry name" value="PhoH"/>
    <property type="match status" value="1"/>
</dbReference>
<dbReference type="SMART" id="SM00670">
    <property type="entry name" value="PINc"/>
    <property type="match status" value="1"/>
</dbReference>
<evidence type="ECO:0000256" key="1">
    <source>
        <dbReference type="ARBA" id="ARBA00022741"/>
    </source>
</evidence>
<accession>A0A845ES09</accession>
<evidence type="ECO:0000313" key="5">
    <source>
        <dbReference type="EMBL" id="MYL61790.1"/>
    </source>
</evidence>
<dbReference type="RefSeq" id="WP_160917746.1">
    <property type="nucleotide sequence ID" value="NZ_WMEY01000001.1"/>
</dbReference>
<feature type="domain" description="PIN" evidence="4">
    <location>
        <begin position="3"/>
        <end position="132"/>
    </location>
</feature>
<dbReference type="AlphaFoldDB" id="A0A845ES09"/>
<proteinExistence type="inferred from homology"/>
<sequence>MLKTFVLDTNILLHDAHSLFQFGGNHVVVPAIVIEEIDSKKRLMNEVGRNAREFSRMYKKLRDTNKGKLDEPIPLDSGGTFRIELNHRSFDKLRNEFSEDSNDNRIIAVAINLSTDSIGDVVLVSNDTLMIAKADALKKSLDLPAFFPELYENDRLIDHLERLHRGYHEILVPPEVIDSLYKSGELSIEILREYSTEEVYSQDFILLKDLFGSSHSGIGRVLIHNQKLVIQGLNRESEHIWGVLPKNVQQRMLMELLMDKNVSLVCATGKAGTGKTLLALAAGLSQTEDEQHYQKLLVSKPVVPVGNDIGFLPGEKEEKLRPWIQPIYDNLEFLFDAKNEEELNHILSGLRTLKVEALTYIRGRSIPNQFVIIDEVQNLSPHEVKTILTRVGEGTKIVLIGDPEQIDHPYLDSVNNGLTYAVERLKQEGEVGIIHLTSTERSKLAEIAARLL</sequence>
<dbReference type="Pfam" id="PF13638">
    <property type="entry name" value="PIN_4"/>
    <property type="match status" value="1"/>
</dbReference>
<dbReference type="Gene3D" id="3.40.50.1010">
    <property type="entry name" value="5'-nuclease"/>
    <property type="match status" value="1"/>
</dbReference>
<comment type="similarity">
    <text evidence="3">In the N-terminal section; belongs to the PINc/VapC protein family.</text>
</comment>